<organism evidence="1">
    <name type="scientific">Absidia glauca</name>
    <name type="common">Pin mould</name>
    <dbReference type="NCBI Taxonomy" id="4829"/>
    <lineage>
        <taxon>Eukaryota</taxon>
        <taxon>Fungi</taxon>
        <taxon>Fungi incertae sedis</taxon>
        <taxon>Mucoromycota</taxon>
        <taxon>Mucoromycotina</taxon>
        <taxon>Mucoromycetes</taxon>
        <taxon>Mucorales</taxon>
        <taxon>Cunninghamellaceae</taxon>
        <taxon>Absidia</taxon>
    </lineage>
</organism>
<accession>A0A168MZ54</accession>
<protein>
    <submittedName>
        <fullName evidence="1">Uncharacterized protein</fullName>
    </submittedName>
</protein>
<reference evidence="1" key="1">
    <citation type="submission" date="2016-04" db="EMBL/GenBank/DDBJ databases">
        <authorList>
            <person name="Evans L.H."/>
            <person name="Alamgir A."/>
            <person name="Owens N."/>
            <person name="Weber N.D."/>
            <person name="Virtaneva K."/>
            <person name="Barbian K."/>
            <person name="Babar A."/>
            <person name="Rosenke K."/>
        </authorList>
    </citation>
    <scope>NUCLEOTIDE SEQUENCE [LARGE SCALE GENOMIC DNA]</scope>
    <source>
        <strain evidence="1">CBS 101.48</strain>
    </source>
</reference>
<keyword evidence="2" id="KW-1185">Reference proteome</keyword>
<proteinExistence type="predicted"/>
<dbReference type="AlphaFoldDB" id="A0A168MZ54"/>
<name>A0A168MZ54_ABSGL</name>
<dbReference type="EMBL" id="LT552707">
    <property type="protein sequence ID" value="SAL99488.1"/>
    <property type="molecule type" value="Genomic_DNA"/>
</dbReference>
<dbReference type="Proteomes" id="UP000078561">
    <property type="component" value="Unassembled WGS sequence"/>
</dbReference>
<gene>
    <name evidence="1" type="primary">ABSGL_05103.1 scaffold 6298</name>
</gene>
<dbReference type="InParanoid" id="A0A168MZ54"/>
<evidence type="ECO:0000313" key="1">
    <source>
        <dbReference type="EMBL" id="SAL99488.1"/>
    </source>
</evidence>
<sequence>MPKTNRRTICKCNRSFKTVAKLHAHWAAMNNLYGRSVIVSSNVEAQPTLHDAAVQQEADNTFDFGFDMDSNVDIGNGDNSETSSAAQFTE</sequence>
<feature type="non-terminal residue" evidence="1">
    <location>
        <position position="90"/>
    </location>
</feature>
<evidence type="ECO:0000313" key="2">
    <source>
        <dbReference type="Proteomes" id="UP000078561"/>
    </source>
</evidence>